<dbReference type="SUPFAM" id="SSF51905">
    <property type="entry name" value="FAD/NAD(P)-binding domain"/>
    <property type="match status" value="1"/>
</dbReference>
<dbReference type="SUPFAM" id="SSF51695">
    <property type="entry name" value="PLC-like phosphodiesterases"/>
    <property type="match status" value="1"/>
</dbReference>
<dbReference type="OrthoDB" id="66881at2759"/>
<accession>A0A2R6NVR3</accession>
<name>A0A2R6NVR3_9APHY</name>
<feature type="compositionally biased region" description="Basic and acidic residues" evidence="5">
    <location>
        <begin position="555"/>
        <end position="589"/>
    </location>
</feature>
<keyword evidence="2" id="KW-0285">Flavoprotein</keyword>
<keyword evidence="3" id="KW-0274">FAD</keyword>
<dbReference type="GO" id="GO:0004499">
    <property type="term" value="F:N,N-dimethylaniline monooxygenase activity"/>
    <property type="evidence" value="ECO:0007669"/>
    <property type="project" value="InterPro"/>
</dbReference>
<dbReference type="GO" id="GO:0006629">
    <property type="term" value="P:lipid metabolic process"/>
    <property type="evidence" value="ECO:0007669"/>
    <property type="project" value="InterPro"/>
</dbReference>
<dbReference type="AlphaFoldDB" id="A0A2R6NVR3"/>
<keyword evidence="7" id="KW-1185">Reference proteome</keyword>
<evidence type="ECO:0000256" key="2">
    <source>
        <dbReference type="ARBA" id="ARBA00022630"/>
    </source>
</evidence>
<dbReference type="EMBL" id="MLYV02000778">
    <property type="protein sequence ID" value="PSR77760.1"/>
    <property type="molecule type" value="Genomic_DNA"/>
</dbReference>
<dbReference type="GO" id="GO:0050660">
    <property type="term" value="F:flavin adenine dinucleotide binding"/>
    <property type="evidence" value="ECO:0007669"/>
    <property type="project" value="InterPro"/>
</dbReference>
<dbReference type="InterPro" id="IPR017946">
    <property type="entry name" value="PLC-like_Pdiesterase_TIM-brl"/>
</dbReference>
<feature type="compositionally biased region" description="Basic and acidic residues" evidence="5">
    <location>
        <begin position="688"/>
        <end position="705"/>
    </location>
</feature>
<dbReference type="Gene3D" id="3.20.20.190">
    <property type="entry name" value="Phosphatidylinositol (PI) phosphodiesterase"/>
    <property type="match status" value="1"/>
</dbReference>
<evidence type="ECO:0008006" key="8">
    <source>
        <dbReference type="Google" id="ProtNLM"/>
    </source>
</evidence>
<dbReference type="STRING" id="98765.A0A2R6NVR3"/>
<organism evidence="6 7">
    <name type="scientific">Hermanssonia centrifuga</name>
    <dbReference type="NCBI Taxonomy" id="98765"/>
    <lineage>
        <taxon>Eukaryota</taxon>
        <taxon>Fungi</taxon>
        <taxon>Dikarya</taxon>
        <taxon>Basidiomycota</taxon>
        <taxon>Agaricomycotina</taxon>
        <taxon>Agaricomycetes</taxon>
        <taxon>Polyporales</taxon>
        <taxon>Meruliaceae</taxon>
        <taxon>Hermanssonia</taxon>
    </lineage>
</organism>
<dbReference type="GO" id="GO:0050661">
    <property type="term" value="F:NADP binding"/>
    <property type="evidence" value="ECO:0007669"/>
    <property type="project" value="InterPro"/>
</dbReference>
<evidence type="ECO:0000256" key="4">
    <source>
        <dbReference type="ARBA" id="ARBA00023002"/>
    </source>
</evidence>
<keyword evidence="4" id="KW-0560">Oxidoreductase</keyword>
<dbReference type="GO" id="GO:0008081">
    <property type="term" value="F:phosphoric diester hydrolase activity"/>
    <property type="evidence" value="ECO:0007669"/>
    <property type="project" value="InterPro"/>
</dbReference>
<evidence type="ECO:0000256" key="1">
    <source>
        <dbReference type="ARBA" id="ARBA00009183"/>
    </source>
</evidence>
<dbReference type="InterPro" id="IPR050346">
    <property type="entry name" value="FMO-like"/>
</dbReference>
<dbReference type="InterPro" id="IPR036188">
    <property type="entry name" value="FAD/NAD-bd_sf"/>
</dbReference>
<feature type="region of interest" description="Disordered" evidence="5">
    <location>
        <begin position="547"/>
        <end position="617"/>
    </location>
</feature>
<dbReference type="Proteomes" id="UP000186601">
    <property type="component" value="Unassembled WGS sequence"/>
</dbReference>
<feature type="region of interest" description="Disordered" evidence="5">
    <location>
        <begin position="645"/>
        <end position="728"/>
    </location>
</feature>
<dbReference type="InterPro" id="IPR020946">
    <property type="entry name" value="Flavin_mOase-like"/>
</dbReference>
<feature type="compositionally biased region" description="Polar residues" evidence="5">
    <location>
        <begin position="597"/>
        <end position="606"/>
    </location>
</feature>
<protein>
    <recommendedName>
        <fullName evidence="8">FAD/NAD(P)-binding domain-containing protein</fullName>
    </recommendedName>
</protein>
<evidence type="ECO:0000313" key="6">
    <source>
        <dbReference type="EMBL" id="PSR77760.1"/>
    </source>
</evidence>
<proteinExistence type="inferred from homology"/>
<dbReference type="Gene3D" id="3.50.50.60">
    <property type="entry name" value="FAD/NAD(P)-binding domain"/>
    <property type="match status" value="1"/>
</dbReference>
<feature type="compositionally biased region" description="Basic and acidic residues" evidence="5">
    <location>
        <begin position="664"/>
        <end position="674"/>
    </location>
</feature>
<reference evidence="6 7" key="1">
    <citation type="submission" date="2018-02" db="EMBL/GenBank/DDBJ databases">
        <title>Genome sequence of the basidiomycete white-rot fungus Phlebia centrifuga.</title>
        <authorList>
            <person name="Granchi Z."/>
            <person name="Peng M."/>
            <person name="de Vries R.P."/>
            <person name="Hilden K."/>
            <person name="Makela M.R."/>
            <person name="Grigoriev I."/>
            <person name="Riley R."/>
        </authorList>
    </citation>
    <scope>NUCLEOTIDE SEQUENCE [LARGE SCALE GENOMIC DNA]</scope>
    <source>
        <strain evidence="6 7">FBCC195</strain>
    </source>
</reference>
<dbReference type="PANTHER" id="PTHR23023">
    <property type="entry name" value="DIMETHYLANILINE MONOOXYGENASE"/>
    <property type="match status" value="1"/>
</dbReference>
<evidence type="ECO:0000256" key="3">
    <source>
        <dbReference type="ARBA" id="ARBA00022827"/>
    </source>
</evidence>
<dbReference type="Pfam" id="PF00743">
    <property type="entry name" value="FMO-like"/>
    <property type="match status" value="1"/>
</dbReference>
<evidence type="ECO:0000313" key="7">
    <source>
        <dbReference type="Proteomes" id="UP000186601"/>
    </source>
</evidence>
<sequence length="985" mass="108875">MAKVYVEWDQYILDDQEDDGGEVVYQLEGSPISASFQLQARATTTSFNLQAYYTNIATTSHPLGSVVDLGWVHNGNTVFVLSGVPGHFNTINPPSNWMQLSLATVGNKPLRQLVIPGSHDSGMSFVDGSTFFGGGASHVLTQTLSVGGQLANGARYFDLRPVISSGIFKTGHYSTLPAVGYQGANGESFSQIILEINAFTAVNSELIILNLSHDLNTDSGYGSLTQADWDKLFLQLSGLSHLYVAPNPTTIDLSTLPLSQFIGLGSAAVIVLVDAGDKTVTLGSYATRGFYSSTTQFPLFNSYANTNGLSTLENDQLTKLAQNRISWNSSEFLLSWTLTQQAIDFTQKNAPSIIGYANQANNDLFTALPPVINRNVFPNILYIDNFNRTDVTALAIGINDYNTNWEGAGCGGGIWANVNATSGLQLNSLLYRFHPAVCWSRAFPQRDEILKGSWDSLYLYRFVYEFCNVHVEITRIWREYKLEPRTRLSTQVTSVRRAKPEELKSVTEEELKPEKLGHARWIINDGQDGVFDAVIATVGTCGQPNMITLKGMPGWKEEQAKKQQDEEKRKDLAHEQEKEKKEKGGSHGERHGKRNPTAWTDMQKQNPDAVAEDQQEKKENNFLTPGEAYHGDGGDTVSVSSDEIATQDDGVWTKTKPQENAWDVGRDQVQKKEQGFPTPGEAFETGEDVQRGGEDKSLAEGKNEDNNDDANDTATKQQNGKAHVDEGDDVFKGPILHSSQLDRKDAPSFEGKTVAIIGGGASAVEAVEAALAQGAQKCLVIAREDKWIIPRNIFVDTLIAMQPFGREMPLSFLWEKFIIKFNYHGVEDLAPAHLGLFESTPVVNDEFLGHVRHGRCKYIRGDTEELTSRGVLVNVRDRNSRSGDKGNKKEFGADIIVLATGFKKPDVNFIEKDLFPEAYEAILYSLRKYARILMTFLMDKDARPSPKDMKLWVDALRFVKRGAKGGALGFFTYMELSKLPDSSSP</sequence>
<comment type="similarity">
    <text evidence="1">Belongs to the FMO family.</text>
</comment>
<evidence type="ECO:0000256" key="5">
    <source>
        <dbReference type="SAM" id="MobiDB-lite"/>
    </source>
</evidence>
<dbReference type="PROSITE" id="PS50007">
    <property type="entry name" value="PIPLC_X_DOMAIN"/>
    <property type="match status" value="1"/>
</dbReference>
<gene>
    <name evidence="6" type="ORF">PHLCEN_2v7715</name>
</gene>
<comment type="caution">
    <text evidence="6">The sequence shown here is derived from an EMBL/GenBank/DDBJ whole genome shotgun (WGS) entry which is preliminary data.</text>
</comment>